<evidence type="ECO:0000256" key="3">
    <source>
        <dbReference type="ARBA" id="ARBA00022840"/>
    </source>
</evidence>
<evidence type="ECO:0000256" key="1">
    <source>
        <dbReference type="ARBA" id="ARBA00022490"/>
    </source>
</evidence>
<sequence>MSSSSLESLTRCSVAVDLGAARTRVYAKGAGLIVDQPSVVAVNNHSGSLIAVGEAAERMDGRTPQHIQVIRPVANGHVVDIDMARRMVRTLVGEKLHGLKRRRTMQRALATVPHDADPLMRRAAVETLAGVGARHVELVETPIAAAIGSGLPVAHPEGAMVLVCGTTTTQVAVVSLGAVVAGGTVGLGGETIHHSVVQYLRNRHELLLPSQDVRPLHLALLGSGGVGNGVYTHPIEVQGRDVVSGLARTVTIDPEEVRGAIQTPLTGLMDTIRVVLHRCPPDLVADLAERGMVLAGGTARLPGLADQLREHTGMAVQVAEEPELCAVNGLAAMMAGRVMPYLAEPTVAGDAGAAAGAGAAHAQDGLPGSGPLAGGREVIGAPDPVGAADAVPVPEQDAG</sequence>
<keyword evidence="2 6" id="KW-0547">Nucleotide-binding</keyword>
<accession>A0ABS3Y4Q0</accession>
<evidence type="ECO:0000256" key="4">
    <source>
        <dbReference type="ARBA" id="ARBA00022960"/>
    </source>
</evidence>
<comment type="subcellular location">
    <subcellularLocation>
        <location evidence="6">Cytoplasm</location>
    </subcellularLocation>
    <text evidence="6">Membrane-associated.</text>
</comment>
<dbReference type="Proteomes" id="UP000721954">
    <property type="component" value="Unassembled WGS sequence"/>
</dbReference>
<evidence type="ECO:0000256" key="6">
    <source>
        <dbReference type="HAMAP-Rule" id="MF_02207"/>
    </source>
</evidence>
<dbReference type="PRINTS" id="PR01652">
    <property type="entry name" value="SHAPEPROTEIN"/>
</dbReference>
<dbReference type="EMBL" id="JAFFZM010000026">
    <property type="protein sequence ID" value="MBO8202600.1"/>
    <property type="molecule type" value="Genomic_DNA"/>
</dbReference>
<evidence type="ECO:0000256" key="7">
    <source>
        <dbReference type="SAM" id="MobiDB-lite"/>
    </source>
</evidence>
<evidence type="ECO:0000256" key="2">
    <source>
        <dbReference type="ARBA" id="ARBA00022741"/>
    </source>
</evidence>
<dbReference type="RefSeq" id="WP_209214134.1">
    <property type="nucleotide sequence ID" value="NZ_JAFFZM010000026.1"/>
</dbReference>
<reference evidence="8 9" key="1">
    <citation type="submission" date="2021-02" db="EMBL/GenBank/DDBJ databases">
        <title>Streptomyces spirodelae sp. nov., isolated from duckweed.</title>
        <authorList>
            <person name="Saimee Y."/>
            <person name="Duangmal K."/>
        </authorList>
    </citation>
    <scope>NUCLEOTIDE SEQUENCE [LARGE SCALE GENOMIC DNA]</scope>
    <source>
        <strain evidence="8 9">DSM 42105</strain>
    </source>
</reference>
<comment type="caution">
    <text evidence="8">The sequence shown here is derived from an EMBL/GenBank/DDBJ whole genome shotgun (WGS) entry which is preliminary data.</text>
</comment>
<dbReference type="InterPro" id="IPR043129">
    <property type="entry name" value="ATPase_NBD"/>
</dbReference>
<keyword evidence="4 6" id="KW-0133">Cell shape</keyword>
<evidence type="ECO:0000256" key="5">
    <source>
        <dbReference type="ARBA" id="ARBA00023458"/>
    </source>
</evidence>
<evidence type="ECO:0000313" key="8">
    <source>
        <dbReference type="EMBL" id="MBO8202600.1"/>
    </source>
</evidence>
<keyword evidence="1 6" id="KW-0963">Cytoplasm</keyword>
<comment type="caution">
    <text evidence="6">Lacks conserved residue(s) required for the propagation of feature annotation.</text>
</comment>
<protein>
    <recommendedName>
        <fullName evidence="6">Cell shape-determining protein MreB</fullName>
    </recommendedName>
</protein>
<keyword evidence="9" id="KW-1185">Reference proteome</keyword>
<dbReference type="InterPro" id="IPR004753">
    <property type="entry name" value="MreB"/>
</dbReference>
<comment type="similarity">
    <text evidence="5 6">Belongs to the FtsA/MreB family.</text>
</comment>
<feature type="compositionally biased region" description="Low complexity" evidence="7">
    <location>
        <begin position="380"/>
        <end position="399"/>
    </location>
</feature>
<evidence type="ECO:0000313" key="9">
    <source>
        <dbReference type="Proteomes" id="UP000721954"/>
    </source>
</evidence>
<dbReference type="SUPFAM" id="SSF53067">
    <property type="entry name" value="Actin-like ATPase domain"/>
    <property type="match status" value="2"/>
</dbReference>
<dbReference type="HAMAP" id="MF_02207">
    <property type="entry name" value="MreB"/>
    <property type="match status" value="1"/>
</dbReference>
<name>A0ABS3Y4Q0_9ACTN</name>
<dbReference type="InterPro" id="IPR056546">
    <property type="entry name" value="MreB_MamK-like"/>
</dbReference>
<dbReference type="GeneID" id="96262967"/>
<organism evidence="8 9">
    <name type="scientific">Streptomyces smyrnaeus</name>
    <dbReference type="NCBI Taxonomy" id="1387713"/>
    <lineage>
        <taxon>Bacteria</taxon>
        <taxon>Bacillati</taxon>
        <taxon>Actinomycetota</taxon>
        <taxon>Actinomycetes</taxon>
        <taxon>Kitasatosporales</taxon>
        <taxon>Streptomycetaceae</taxon>
        <taxon>Streptomyces</taxon>
    </lineage>
</organism>
<feature type="region of interest" description="Disordered" evidence="7">
    <location>
        <begin position="360"/>
        <end position="399"/>
    </location>
</feature>
<comment type="function">
    <text evidence="6">Forms membrane-associated dynamic filaments that are essential for cell shape determination. Acts by regulating cell wall synthesis and cell elongation, and thus cell shape. A feedback loop between cell geometry and MreB localization may maintain elongated cell shape by targeting cell wall growth to regions of negative cell wall curvature.</text>
</comment>
<dbReference type="PANTHER" id="PTHR42749:SF1">
    <property type="entry name" value="CELL SHAPE-DETERMINING PROTEIN MREB"/>
    <property type="match status" value="1"/>
</dbReference>
<proteinExistence type="inferred from homology"/>
<dbReference type="Gene3D" id="3.30.420.40">
    <property type="match status" value="2"/>
</dbReference>
<keyword evidence="3 6" id="KW-0067">ATP-binding</keyword>
<dbReference type="Pfam" id="PF06723">
    <property type="entry name" value="MreB_Mbl"/>
    <property type="match status" value="1"/>
</dbReference>
<dbReference type="PANTHER" id="PTHR42749">
    <property type="entry name" value="CELL SHAPE-DETERMINING PROTEIN MREB"/>
    <property type="match status" value="1"/>
</dbReference>
<gene>
    <name evidence="6" type="primary">mreB</name>
    <name evidence="8" type="ORF">JW613_30600</name>
</gene>
<comment type="subunit">
    <text evidence="6">Forms polymers.</text>
</comment>